<evidence type="ECO:0000256" key="3">
    <source>
        <dbReference type="SAM" id="MobiDB-lite"/>
    </source>
</evidence>
<feature type="compositionally biased region" description="Polar residues" evidence="3">
    <location>
        <begin position="43"/>
        <end position="59"/>
    </location>
</feature>
<reference evidence="4" key="2">
    <citation type="submission" date="2021-04" db="EMBL/GenBank/DDBJ databases">
        <authorList>
            <person name="Gilroy R."/>
        </authorList>
    </citation>
    <scope>NUCLEOTIDE SEQUENCE</scope>
    <source>
        <strain evidence="4">378</strain>
    </source>
</reference>
<keyword evidence="2" id="KW-0677">Repeat</keyword>
<comment type="similarity">
    <text evidence="1">Belongs to the hcp beta-lactamase family.</text>
</comment>
<evidence type="ECO:0000256" key="1">
    <source>
        <dbReference type="ARBA" id="ARBA00008486"/>
    </source>
</evidence>
<dbReference type="Pfam" id="PF08238">
    <property type="entry name" value="Sel1"/>
    <property type="match status" value="5"/>
</dbReference>
<dbReference type="PANTHER" id="PTHR13891:SF1">
    <property type="entry name" value="CYTOCHROME C OXIDASE ASSEMBLY FACTOR 7"/>
    <property type="match status" value="1"/>
</dbReference>
<feature type="compositionally biased region" description="Basic and acidic residues" evidence="3">
    <location>
        <begin position="153"/>
        <end position="167"/>
    </location>
</feature>
<dbReference type="InterPro" id="IPR040239">
    <property type="entry name" value="HcpB-like"/>
</dbReference>
<gene>
    <name evidence="4" type="ORF">H9847_01440</name>
</gene>
<name>A0A948TF02_9GAMM</name>
<evidence type="ECO:0000313" key="4">
    <source>
        <dbReference type="EMBL" id="MBU3843527.1"/>
    </source>
</evidence>
<feature type="region of interest" description="Disordered" evidence="3">
    <location>
        <begin position="18"/>
        <end position="167"/>
    </location>
</feature>
<reference evidence="4" key="1">
    <citation type="journal article" date="2021" name="PeerJ">
        <title>Extensive microbial diversity within the chicken gut microbiome revealed by metagenomics and culture.</title>
        <authorList>
            <person name="Gilroy R."/>
            <person name="Ravi A."/>
            <person name="Getino M."/>
            <person name="Pursley I."/>
            <person name="Horton D.L."/>
            <person name="Alikhan N.F."/>
            <person name="Baker D."/>
            <person name="Gharbi K."/>
            <person name="Hall N."/>
            <person name="Watson M."/>
            <person name="Adriaenssens E.M."/>
            <person name="Foster-Nyarko E."/>
            <person name="Jarju S."/>
            <person name="Secka A."/>
            <person name="Antonio M."/>
            <person name="Oren A."/>
            <person name="Chaudhuri R.R."/>
            <person name="La Ragione R."/>
            <person name="Hildebrand F."/>
            <person name="Pallen M.J."/>
        </authorList>
    </citation>
    <scope>NUCLEOTIDE SEQUENCE</scope>
    <source>
        <strain evidence="4">378</strain>
    </source>
</reference>
<evidence type="ECO:0000256" key="2">
    <source>
        <dbReference type="ARBA" id="ARBA00022737"/>
    </source>
</evidence>
<dbReference type="SMART" id="SM00671">
    <property type="entry name" value="SEL1"/>
    <property type="match status" value="7"/>
</dbReference>
<sequence>MYSPAINAAMRSTVHVAPANENDAQSDPYALPPPLNATEPRAPNNQEPQLQQPAETSTPEDIPTVFAPTNDSTAPDHAPDSWRRQVESLQLSHGSYDGAANISPELNAPATNEPSVFAPQPQAPREAQGALAQPPQMAAVAGHRQGAQTADSHVLDRKQIREQTSKCETGRDMAACNTLGMHYLILAVDQGVDVELNMRLASHNLEKACAGGVKSACGFWTNALAMYGNYLISPLNPQPNFALGQELLAQSCEQNSPYGCAQLGRLYAEGYKQKPDQAKAMELYTKSCNLAQKPEYVLASKTDNNVGLGCFYLGQAYHNDRKLDPDYSKSMTVLNIACDLNSADACSTLAHIYNHRGDFVAAKQFSERSCYAGKTDECLAQAVQFHQAGNDFEANRLLTVGCKLNNLDACTLLASNLLSGIGIEQDPVKALDIVRHACSLNSSMACFYLAQLYHTGVTNIPNYNLAQNIKMAYNLYRRACALGSNAACSEMQRLVPNSPLPQPQVAAPATTQQ</sequence>
<comment type="caution">
    <text evidence="4">The sequence shown here is derived from an EMBL/GenBank/DDBJ whole genome shotgun (WGS) entry which is preliminary data.</text>
</comment>
<accession>A0A948TF02</accession>
<dbReference type="Proteomes" id="UP000733611">
    <property type="component" value="Unassembled WGS sequence"/>
</dbReference>
<dbReference type="InterPro" id="IPR006597">
    <property type="entry name" value="Sel1-like"/>
</dbReference>
<proteinExistence type="inferred from homology"/>
<dbReference type="EMBL" id="JAHLFE010000025">
    <property type="protein sequence ID" value="MBU3843527.1"/>
    <property type="molecule type" value="Genomic_DNA"/>
</dbReference>
<evidence type="ECO:0000313" key="5">
    <source>
        <dbReference type="Proteomes" id="UP000733611"/>
    </source>
</evidence>
<dbReference type="AlphaFoldDB" id="A0A948TF02"/>
<dbReference type="InterPro" id="IPR011990">
    <property type="entry name" value="TPR-like_helical_dom_sf"/>
</dbReference>
<dbReference type="PANTHER" id="PTHR13891">
    <property type="entry name" value="CYTOCHROME C OXIDASE ASSEMBLY FACTOR 7"/>
    <property type="match status" value="1"/>
</dbReference>
<dbReference type="SUPFAM" id="SSF81901">
    <property type="entry name" value="HCP-like"/>
    <property type="match status" value="2"/>
</dbReference>
<protein>
    <submittedName>
        <fullName evidence="4">SEL1-like repeat protein</fullName>
    </submittedName>
</protein>
<dbReference type="Gene3D" id="1.25.40.10">
    <property type="entry name" value="Tetratricopeptide repeat domain"/>
    <property type="match status" value="2"/>
</dbReference>
<organism evidence="4 5">
    <name type="scientific">Candidatus Anaerobiospirillum pullicola</name>
    <dbReference type="NCBI Taxonomy" id="2838451"/>
    <lineage>
        <taxon>Bacteria</taxon>
        <taxon>Pseudomonadati</taxon>
        <taxon>Pseudomonadota</taxon>
        <taxon>Gammaproteobacteria</taxon>
        <taxon>Aeromonadales</taxon>
        <taxon>Succinivibrionaceae</taxon>
        <taxon>Anaerobiospirillum</taxon>
    </lineage>
</organism>
<feature type="compositionally biased region" description="Basic and acidic residues" evidence="3">
    <location>
        <begin position="77"/>
        <end position="86"/>
    </location>
</feature>